<dbReference type="EMBL" id="CP002418">
    <property type="protein sequence ID" value="ADU44881.1"/>
    <property type="molecule type" value="Genomic_DNA"/>
</dbReference>
<sequence length="384" mass="42836">MRLPFRTGNGFAGYFPPPGRPGFASRSKIAGSRHPPLRFGRCRLRFRGAGAVRPPLFVAMKAAMGAVDPPRASIMSTDRDDTSHQHAASPTDHIITELQLYGYRPFQDEPDLRPLPEARTVAGAVADIFDALIATLGETRLEPDLPDLLWSAVNLFHRATERIERELDDNGQAQKRSQRDQDGSEIRSVELERLTAEGMTLIERRDTMEVFRDQAAEHFVRHTGSHWHPRSGSMVNHRALTAAVIDSRDFIAARHRAETELLLPAGPKIAFTGGLDFNDHRLIWSRLDQVHAKHPDMVLLHGGSPKGAELIAARWADHRKVPQIAFKPDWTRYAKAAPFKRNDQMLDVLPIGVLVFPGTGIQDNLADKARKLGIPVWKVGERGA</sequence>
<evidence type="ECO:0000313" key="4">
    <source>
        <dbReference type="Proteomes" id="UP000001402"/>
    </source>
</evidence>
<protein>
    <recommendedName>
        <fullName evidence="2">YspA cpYpsA-related SLOG domain-containing protein</fullName>
    </recommendedName>
</protein>
<gene>
    <name evidence="3" type="ordered locus">Rpdx1_3310</name>
</gene>
<dbReference type="InterPro" id="IPR019627">
    <property type="entry name" value="YAcAr"/>
</dbReference>
<dbReference type="KEGG" id="rpx:Rpdx1_3310"/>
<accession>E6VQ91</accession>
<dbReference type="eggNOG" id="ENOG502Z7S6">
    <property type="taxonomic scope" value="Bacteria"/>
</dbReference>
<feature type="compositionally biased region" description="Basic and acidic residues" evidence="1">
    <location>
        <begin position="177"/>
        <end position="187"/>
    </location>
</feature>
<feature type="domain" description="YspA cpYpsA-related SLOG" evidence="2">
    <location>
        <begin position="267"/>
        <end position="333"/>
    </location>
</feature>
<name>E6VQ91_RHOPX</name>
<evidence type="ECO:0000256" key="1">
    <source>
        <dbReference type="SAM" id="MobiDB-lite"/>
    </source>
</evidence>
<dbReference type="Pfam" id="PF10686">
    <property type="entry name" value="YAcAr"/>
    <property type="match status" value="1"/>
</dbReference>
<evidence type="ECO:0000313" key="3">
    <source>
        <dbReference type="EMBL" id="ADU44881.1"/>
    </source>
</evidence>
<reference evidence="3" key="1">
    <citation type="submission" date="2010-12" db="EMBL/GenBank/DDBJ databases">
        <title>Complete sequence of Rhodopseudomonas palustris DX-1.</title>
        <authorList>
            <consortium name="US DOE Joint Genome Institute"/>
            <person name="Lucas S."/>
            <person name="Copeland A."/>
            <person name="Lapidus A."/>
            <person name="Cheng J.-F."/>
            <person name="Goodwin L."/>
            <person name="Pitluck S."/>
            <person name="Misra M."/>
            <person name="Chertkov O."/>
            <person name="Detter J.C."/>
            <person name="Han C."/>
            <person name="Tapia R."/>
            <person name="Land M."/>
            <person name="Hauser L."/>
            <person name="Kyrpides N."/>
            <person name="Ivanova N."/>
            <person name="Ovchinnikova G."/>
            <person name="Logan B."/>
            <person name="Oda Y."/>
            <person name="Harwood C."/>
            <person name="Woyke T."/>
        </authorList>
    </citation>
    <scope>NUCLEOTIDE SEQUENCE [LARGE SCALE GENOMIC DNA]</scope>
    <source>
        <strain evidence="3">DX-1</strain>
    </source>
</reference>
<dbReference type="STRING" id="652103.Rpdx1_3310"/>
<dbReference type="Proteomes" id="UP000001402">
    <property type="component" value="Chromosome"/>
</dbReference>
<dbReference type="AlphaFoldDB" id="E6VQ91"/>
<organism evidence="3 4">
    <name type="scientific">Rhodopseudomonas palustris (strain DX-1)</name>
    <dbReference type="NCBI Taxonomy" id="652103"/>
    <lineage>
        <taxon>Bacteria</taxon>
        <taxon>Pseudomonadati</taxon>
        <taxon>Pseudomonadota</taxon>
        <taxon>Alphaproteobacteria</taxon>
        <taxon>Hyphomicrobiales</taxon>
        <taxon>Nitrobacteraceae</taxon>
        <taxon>Rhodopseudomonas</taxon>
    </lineage>
</organism>
<dbReference type="HOGENOM" id="CLU_054190_0_0_5"/>
<evidence type="ECO:0000259" key="2">
    <source>
        <dbReference type="Pfam" id="PF10686"/>
    </source>
</evidence>
<proteinExistence type="predicted"/>
<feature type="region of interest" description="Disordered" evidence="1">
    <location>
        <begin position="166"/>
        <end position="187"/>
    </location>
</feature>